<proteinExistence type="inferred from homology"/>
<keyword evidence="12" id="KW-1185">Reference proteome</keyword>
<keyword evidence="5" id="KW-0136">Cellulose degradation</keyword>
<evidence type="ECO:0000256" key="5">
    <source>
        <dbReference type="ARBA" id="ARBA00023001"/>
    </source>
</evidence>
<comment type="similarity">
    <text evidence="2">Belongs to the glycosyl hydrolase 9 (cellulase E) family.</text>
</comment>
<evidence type="ECO:0000256" key="7">
    <source>
        <dbReference type="ARBA" id="ARBA00023295"/>
    </source>
</evidence>
<dbReference type="EC" id="3.2.1.4" evidence="3"/>
<keyword evidence="6" id="KW-0119">Carbohydrate metabolism</keyword>
<evidence type="ECO:0000259" key="11">
    <source>
        <dbReference type="Pfam" id="PF00759"/>
    </source>
</evidence>
<dbReference type="InterPro" id="IPR008928">
    <property type="entry name" value="6-hairpin_glycosidase_sf"/>
</dbReference>
<dbReference type="Gene3D" id="1.50.10.10">
    <property type="match status" value="1"/>
</dbReference>
<comment type="catalytic activity">
    <reaction evidence="1">
        <text>Endohydrolysis of (1-&gt;4)-beta-D-glucosidic linkages in cellulose, lichenin and cereal beta-D-glucans.</text>
        <dbReference type="EC" id="3.2.1.4"/>
    </reaction>
</comment>
<evidence type="ECO:0000313" key="12">
    <source>
        <dbReference type="Proteomes" id="UP000694888"/>
    </source>
</evidence>
<protein>
    <recommendedName>
        <fullName evidence="3">cellulase</fullName>
        <ecNumber evidence="3">3.2.1.4</ecNumber>
    </recommendedName>
</protein>
<evidence type="ECO:0000256" key="9">
    <source>
        <dbReference type="SAM" id="MobiDB-lite"/>
    </source>
</evidence>
<organism evidence="12 13">
    <name type="scientific">Aplysia californica</name>
    <name type="common">California sea hare</name>
    <dbReference type="NCBI Taxonomy" id="6500"/>
    <lineage>
        <taxon>Eukaryota</taxon>
        <taxon>Metazoa</taxon>
        <taxon>Spiralia</taxon>
        <taxon>Lophotrochozoa</taxon>
        <taxon>Mollusca</taxon>
        <taxon>Gastropoda</taxon>
        <taxon>Heterobranchia</taxon>
        <taxon>Euthyneura</taxon>
        <taxon>Tectipleura</taxon>
        <taxon>Aplysiida</taxon>
        <taxon>Aplysioidea</taxon>
        <taxon>Aplysiidae</taxon>
        <taxon>Aplysia</taxon>
    </lineage>
</organism>
<evidence type="ECO:0000256" key="1">
    <source>
        <dbReference type="ARBA" id="ARBA00000966"/>
    </source>
</evidence>
<feature type="compositionally biased region" description="Low complexity" evidence="9">
    <location>
        <begin position="122"/>
        <end position="138"/>
    </location>
</feature>
<evidence type="ECO:0000313" key="13">
    <source>
        <dbReference type="RefSeq" id="XP_005099629.1"/>
    </source>
</evidence>
<dbReference type="GeneID" id="101863587"/>
<feature type="signal peptide" evidence="10">
    <location>
        <begin position="1"/>
        <end position="22"/>
    </location>
</feature>
<evidence type="ECO:0000256" key="10">
    <source>
        <dbReference type="SAM" id="SignalP"/>
    </source>
</evidence>
<reference evidence="13" key="1">
    <citation type="submission" date="2025-08" db="UniProtKB">
        <authorList>
            <consortium name="RefSeq"/>
        </authorList>
    </citation>
    <scope>IDENTIFICATION</scope>
</reference>
<dbReference type="Pfam" id="PF00759">
    <property type="entry name" value="Glyco_hydro_9"/>
    <property type="match status" value="1"/>
</dbReference>
<name>A0ABM0JR73_APLCA</name>
<dbReference type="RefSeq" id="XP_005099629.1">
    <property type="nucleotide sequence ID" value="XM_005099572.1"/>
</dbReference>
<dbReference type="Proteomes" id="UP000694888">
    <property type="component" value="Unplaced"/>
</dbReference>
<dbReference type="InterPro" id="IPR001701">
    <property type="entry name" value="Glyco_hydro_9"/>
</dbReference>
<dbReference type="SUPFAM" id="SSF48208">
    <property type="entry name" value="Six-hairpin glycosidases"/>
    <property type="match status" value="1"/>
</dbReference>
<gene>
    <name evidence="13" type="primary">LOC101863587</name>
</gene>
<evidence type="ECO:0000256" key="2">
    <source>
        <dbReference type="ARBA" id="ARBA00007072"/>
    </source>
</evidence>
<keyword evidence="10" id="KW-0732">Signal</keyword>
<keyword evidence="7" id="KW-0326">Glycosidase</keyword>
<keyword evidence="8" id="KW-0624">Polysaccharide degradation</keyword>
<sequence length="406" mass="46969">MALEDGLPVFLLHLLLFEHTLAFLDIRPFIRPNITIVAPDHNFWPWVPLQAPPPFKAHKGKVKVKDKGRRKRPYFRVPAHDFWPFVPIDIPDATKENLTGGYYQIPSHNFWPFIPIVDNTPKPVTTKPKPKKPSTTTPLPKPWPPSAQKYNYGEVMYKSIRFFEVQRSGWLPDDRKILWRDHSALDDRGDDWEDLTGGWYDSGDYVKFGLPMAAASTMLLWGLVEFPDAYRSAGLLDDMRDCVRWPLDYFIKAHTKKYEFYAQVGDPYLDHTYWGRPEDMDMDRPAYKLTPDSPGSDVAAETAASLAAGYLAFKDVDPPFAKKMLEHAQELFEFAENFRGSYSDSIESAAEFYESSSDEDELAWAAVWLYRATRERHYRARADYWLERAEGCWAQSWADKSCAVPY</sequence>
<evidence type="ECO:0000256" key="6">
    <source>
        <dbReference type="ARBA" id="ARBA00023277"/>
    </source>
</evidence>
<keyword evidence="4" id="KW-0378">Hydrolase</keyword>
<dbReference type="InterPro" id="IPR012341">
    <property type="entry name" value="6hp_glycosidase-like_sf"/>
</dbReference>
<feature type="domain" description="Glycoside hydrolase family 9" evidence="11">
    <location>
        <begin position="152"/>
        <end position="401"/>
    </location>
</feature>
<dbReference type="PANTHER" id="PTHR22298">
    <property type="entry name" value="ENDO-1,4-BETA-GLUCANASE"/>
    <property type="match status" value="1"/>
</dbReference>
<evidence type="ECO:0000256" key="4">
    <source>
        <dbReference type="ARBA" id="ARBA00022801"/>
    </source>
</evidence>
<evidence type="ECO:0000256" key="8">
    <source>
        <dbReference type="ARBA" id="ARBA00023326"/>
    </source>
</evidence>
<feature type="region of interest" description="Disordered" evidence="9">
    <location>
        <begin position="122"/>
        <end position="143"/>
    </location>
</feature>
<evidence type="ECO:0000256" key="3">
    <source>
        <dbReference type="ARBA" id="ARBA00012601"/>
    </source>
</evidence>
<feature type="chain" id="PRO_5047276202" description="cellulase" evidence="10">
    <location>
        <begin position="23"/>
        <end position="406"/>
    </location>
</feature>
<accession>A0ABM0JR73</accession>